<dbReference type="AlphaFoldDB" id="A0AAN9THE3"/>
<sequence length="98" mass="11336">MSANNVDVDQQPAVAFVSIFEQPSQEQEELEQEEEEDADVRPYLRIDARGDIRQGFCSIAGGDSNEAVTQLLRRRTMEDIVRRNYDRRRNSETVASMW</sequence>
<evidence type="ECO:0000313" key="2">
    <source>
        <dbReference type="EMBL" id="KAK7590276.1"/>
    </source>
</evidence>
<organism evidence="2 3">
    <name type="scientific">Parthenolecanium corni</name>
    <dbReference type="NCBI Taxonomy" id="536013"/>
    <lineage>
        <taxon>Eukaryota</taxon>
        <taxon>Metazoa</taxon>
        <taxon>Ecdysozoa</taxon>
        <taxon>Arthropoda</taxon>
        <taxon>Hexapoda</taxon>
        <taxon>Insecta</taxon>
        <taxon>Pterygota</taxon>
        <taxon>Neoptera</taxon>
        <taxon>Paraneoptera</taxon>
        <taxon>Hemiptera</taxon>
        <taxon>Sternorrhyncha</taxon>
        <taxon>Coccoidea</taxon>
        <taxon>Coccidae</taxon>
        <taxon>Parthenolecanium</taxon>
    </lineage>
</organism>
<keyword evidence="3" id="KW-1185">Reference proteome</keyword>
<accession>A0AAN9THE3</accession>
<protein>
    <submittedName>
        <fullName evidence="2">Uncharacterized protein</fullName>
    </submittedName>
</protein>
<feature type="region of interest" description="Disordered" evidence="1">
    <location>
        <begin position="21"/>
        <end position="42"/>
    </location>
</feature>
<dbReference type="Proteomes" id="UP001367676">
    <property type="component" value="Unassembled WGS sequence"/>
</dbReference>
<name>A0AAN9THE3_9HEMI</name>
<feature type="compositionally biased region" description="Acidic residues" evidence="1">
    <location>
        <begin position="26"/>
        <end position="38"/>
    </location>
</feature>
<gene>
    <name evidence="2" type="ORF">V9T40_001889</name>
</gene>
<evidence type="ECO:0000256" key="1">
    <source>
        <dbReference type="SAM" id="MobiDB-lite"/>
    </source>
</evidence>
<comment type="caution">
    <text evidence="2">The sequence shown here is derived from an EMBL/GenBank/DDBJ whole genome shotgun (WGS) entry which is preliminary data.</text>
</comment>
<evidence type="ECO:0000313" key="3">
    <source>
        <dbReference type="Proteomes" id="UP001367676"/>
    </source>
</evidence>
<proteinExistence type="predicted"/>
<reference evidence="2 3" key="1">
    <citation type="submission" date="2024-03" db="EMBL/GenBank/DDBJ databases">
        <title>Adaptation during the transition from Ophiocordyceps entomopathogen to insect associate is accompanied by gene loss and intensified selection.</title>
        <authorList>
            <person name="Ward C.M."/>
            <person name="Onetto C.A."/>
            <person name="Borneman A.R."/>
        </authorList>
    </citation>
    <scope>NUCLEOTIDE SEQUENCE [LARGE SCALE GENOMIC DNA]</scope>
    <source>
        <strain evidence="2">AWRI1</strain>
        <tissue evidence="2">Single Adult Female</tissue>
    </source>
</reference>
<dbReference type="EMBL" id="JBBCAQ010000022">
    <property type="protein sequence ID" value="KAK7590276.1"/>
    <property type="molecule type" value="Genomic_DNA"/>
</dbReference>